<evidence type="ECO:0000313" key="4">
    <source>
        <dbReference type="Proteomes" id="UP000622638"/>
    </source>
</evidence>
<sequence length="364" mass="39216">MNILILGGSNSLLKDGYVQHLEQALAASGPVQVRQLSVGATSTLAAIGRLYDTAGLADVDVILYEYSINDAGHFAWRPDGARSWLLCLHLLIQAAAQLYPRAVLVPLVFAMRRFAPLHVNDPFYQAQTETFAALGLPTIDLRQWFADLFLGRVPDWLYGDEAHYAAPHGTTLIGCEIARRLPRLLQEAAPLEATWARMQAVSPHGSLAMFYVPAAGLAQFASGPVEVRRDANRLMDLTFLRLGAGSALAMRTEMFPLAVYLKSDAQHHDLALTVESEGVNGTVVTATRHADTASFRFICSNLPVPLLFGNTLAVPFGPASFELAMTPPAAPAVRADFDCFGAAAQPPPAPHCDLCGILFVARAA</sequence>
<dbReference type="AlphaFoldDB" id="A0A6I3T4E3"/>
<dbReference type="EMBL" id="WNKZ01000081">
    <property type="protein sequence ID" value="MTV55352.1"/>
    <property type="molecule type" value="Genomic_DNA"/>
</dbReference>
<reference evidence="2 3" key="3">
    <citation type="submission" date="2019-11" db="EMBL/GenBank/DDBJ databases">
        <title>Type strains purchased from KCTC, JCM and DSMZ.</title>
        <authorList>
            <person name="Lu H."/>
        </authorList>
    </citation>
    <scope>NUCLEOTIDE SEQUENCE [LARGE SCALE GENOMIC DNA]</scope>
    <source>
        <strain evidence="2 3">KCTC 52429</strain>
    </source>
</reference>
<gene>
    <name evidence="1" type="ORF">GCM10011572_31680</name>
    <name evidence="2" type="ORF">GM672_21750</name>
</gene>
<dbReference type="Gene3D" id="3.40.50.1110">
    <property type="entry name" value="SGNH hydrolase"/>
    <property type="match status" value="1"/>
</dbReference>
<proteinExistence type="predicted"/>
<comment type="caution">
    <text evidence="2">The sequence shown here is derived from an EMBL/GenBank/DDBJ whole genome shotgun (WGS) entry which is preliminary data.</text>
</comment>
<reference evidence="1" key="1">
    <citation type="journal article" date="2014" name="Int. J. Syst. Evol. Microbiol.">
        <title>Complete genome of a new Firmicutes species belonging to the dominant human colonic microbiota ('Ruminococcus bicirculans') reveals two chromosomes and a selective capacity to utilize plant glucans.</title>
        <authorList>
            <consortium name="NISC Comparative Sequencing Program"/>
            <person name="Wegmann U."/>
            <person name="Louis P."/>
            <person name="Goesmann A."/>
            <person name="Henrissat B."/>
            <person name="Duncan S.H."/>
            <person name="Flint H.J."/>
        </authorList>
    </citation>
    <scope>NUCLEOTIDE SEQUENCE</scope>
    <source>
        <strain evidence="1">CGMCC 1.15931</strain>
    </source>
</reference>
<name>A0A6I3T4E3_9BURK</name>
<dbReference type="EMBL" id="BMKG01000013">
    <property type="protein sequence ID" value="GGC07664.1"/>
    <property type="molecule type" value="Genomic_DNA"/>
</dbReference>
<dbReference type="OrthoDB" id="2544655at2"/>
<organism evidence="2 3">
    <name type="scientific">Pseudoduganella buxea</name>
    <dbReference type="NCBI Taxonomy" id="1949069"/>
    <lineage>
        <taxon>Bacteria</taxon>
        <taxon>Pseudomonadati</taxon>
        <taxon>Pseudomonadota</taxon>
        <taxon>Betaproteobacteria</taxon>
        <taxon>Burkholderiales</taxon>
        <taxon>Oxalobacteraceae</taxon>
        <taxon>Telluria group</taxon>
        <taxon>Pseudoduganella</taxon>
    </lineage>
</organism>
<dbReference type="InterPro" id="IPR036514">
    <property type="entry name" value="SGNH_hydro_sf"/>
</dbReference>
<protein>
    <recommendedName>
        <fullName evidence="5">SGNH/GDSL hydrolase family protein</fullName>
    </recommendedName>
</protein>
<dbReference type="Proteomes" id="UP000622638">
    <property type="component" value="Unassembled WGS sequence"/>
</dbReference>
<reference evidence="1" key="4">
    <citation type="submission" date="2024-05" db="EMBL/GenBank/DDBJ databases">
        <authorList>
            <person name="Sun Q."/>
            <person name="Zhou Y."/>
        </authorList>
    </citation>
    <scope>NUCLEOTIDE SEQUENCE</scope>
    <source>
        <strain evidence="1">CGMCC 1.15931</strain>
    </source>
</reference>
<dbReference type="RefSeq" id="WP_155472626.1">
    <property type="nucleotide sequence ID" value="NZ_BMKG01000013.1"/>
</dbReference>
<dbReference type="GO" id="GO:0016788">
    <property type="term" value="F:hydrolase activity, acting on ester bonds"/>
    <property type="evidence" value="ECO:0007669"/>
    <property type="project" value="UniProtKB-ARBA"/>
</dbReference>
<dbReference type="SUPFAM" id="SSF52266">
    <property type="entry name" value="SGNH hydrolase"/>
    <property type="match status" value="1"/>
</dbReference>
<accession>A0A6I3T4E3</accession>
<evidence type="ECO:0008006" key="5">
    <source>
        <dbReference type="Google" id="ProtNLM"/>
    </source>
</evidence>
<evidence type="ECO:0000313" key="3">
    <source>
        <dbReference type="Proteomes" id="UP000430634"/>
    </source>
</evidence>
<evidence type="ECO:0000313" key="2">
    <source>
        <dbReference type="EMBL" id="MTV55352.1"/>
    </source>
</evidence>
<dbReference type="Proteomes" id="UP000430634">
    <property type="component" value="Unassembled WGS sequence"/>
</dbReference>
<keyword evidence="4" id="KW-1185">Reference proteome</keyword>
<evidence type="ECO:0000313" key="1">
    <source>
        <dbReference type="EMBL" id="GGC07664.1"/>
    </source>
</evidence>
<reference evidence="4" key="2">
    <citation type="journal article" date="2019" name="Int. J. Syst. Evol. Microbiol.">
        <title>The Global Catalogue of Microorganisms (GCM) 10K type strain sequencing project: providing services to taxonomists for standard genome sequencing and annotation.</title>
        <authorList>
            <consortium name="The Broad Institute Genomics Platform"/>
            <consortium name="The Broad Institute Genome Sequencing Center for Infectious Disease"/>
            <person name="Wu L."/>
            <person name="Ma J."/>
        </authorList>
    </citation>
    <scope>NUCLEOTIDE SEQUENCE [LARGE SCALE GENOMIC DNA]</scope>
    <source>
        <strain evidence="4">CGMCC 1.15931</strain>
    </source>
</reference>